<dbReference type="InterPro" id="IPR050577">
    <property type="entry name" value="MAPR/NEUFC/NENF-like"/>
</dbReference>
<dbReference type="Gene3D" id="3.10.120.10">
    <property type="entry name" value="Cytochrome b5-like heme/steroid binding domain"/>
    <property type="match status" value="1"/>
</dbReference>
<dbReference type="InterPro" id="IPR036400">
    <property type="entry name" value="Cyt_B5-like_heme/steroid_sf"/>
</dbReference>
<evidence type="ECO:0000259" key="7">
    <source>
        <dbReference type="SMART" id="SM01117"/>
    </source>
</evidence>
<name>A0A0H2REB7_9AGAM</name>
<dbReference type="FunFam" id="3.10.120.10:FF:000003">
    <property type="entry name" value="membrane-associated progesterone receptor component 1"/>
    <property type="match status" value="1"/>
</dbReference>
<dbReference type="GO" id="GO:0005783">
    <property type="term" value="C:endoplasmic reticulum"/>
    <property type="evidence" value="ECO:0007669"/>
    <property type="project" value="UniProtKB-SubCell"/>
</dbReference>
<dbReference type="PANTHER" id="PTHR10281:SF72">
    <property type="entry name" value="NEUDESIN"/>
    <property type="match status" value="1"/>
</dbReference>
<dbReference type="Proteomes" id="UP000053477">
    <property type="component" value="Unassembled WGS sequence"/>
</dbReference>
<evidence type="ECO:0000256" key="4">
    <source>
        <dbReference type="ARBA" id="ARBA00022824"/>
    </source>
</evidence>
<evidence type="ECO:0000256" key="1">
    <source>
        <dbReference type="ARBA" id="ARBA00004240"/>
    </source>
</evidence>
<dbReference type="GO" id="GO:0046872">
    <property type="term" value="F:metal ion binding"/>
    <property type="evidence" value="ECO:0007669"/>
    <property type="project" value="UniProtKB-KW"/>
</dbReference>
<evidence type="ECO:0000256" key="2">
    <source>
        <dbReference type="ARBA" id="ARBA00022617"/>
    </source>
</evidence>
<proteinExistence type="inferred from homology"/>
<organism evidence="8 9">
    <name type="scientific">Schizopora paradoxa</name>
    <dbReference type="NCBI Taxonomy" id="27342"/>
    <lineage>
        <taxon>Eukaryota</taxon>
        <taxon>Fungi</taxon>
        <taxon>Dikarya</taxon>
        <taxon>Basidiomycota</taxon>
        <taxon>Agaricomycotina</taxon>
        <taxon>Agaricomycetes</taxon>
        <taxon>Hymenochaetales</taxon>
        <taxon>Schizoporaceae</taxon>
        <taxon>Schizopora</taxon>
    </lineage>
</organism>
<keyword evidence="4" id="KW-0256">Endoplasmic reticulum</keyword>
<dbReference type="AlphaFoldDB" id="A0A0H2REB7"/>
<comment type="similarity">
    <text evidence="6">Belongs to the cytochrome b5 family. MAPR subfamily.</text>
</comment>
<accession>A0A0H2REB7</accession>
<dbReference type="Pfam" id="PF00173">
    <property type="entry name" value="Cyt-b5"/>
    <property type="match status" value="1"/>
</dbReference>
<feature type="domain" description="Cytochrome b5 heme-binding" evidence="7">
    <location>
        <begin position="61"/>
        <end position="162"/>
    </location>
</feature>
<dbReference type="PANTHER" id="PTHR10281">
    <property type="entry name" value="MEMBRANE-ASSOCIATED PROGESTERONE RECEPTOR COMPONENT-RELATED"/>
    <property type="match status" value="1"/>
</dbReference>
<dbReference type="SUPFAM" id="SSF55856">
    <property type="entry name" value="Cytochrome b5-like heme/steroid binding domain"/>
    <property type="match status" value="1"/>
</dbReference>
<evidence type="ECO:0000313" key="9">
    <source>
        <dbReference type="Proteomes" id="UP000053477"/>
    </source>
</evidence>
<comment type="subcellular location">
    <subcellularLocation>
        <location evidence="1">Endoplasmic reticulum</location>
    </subcellularLocation>
</comment>
<dbReference type="SMART" id="SM01117">
    <property type="entry name" value="Cyt-b5"/>
    <property type="match status" value="1"/>
</dbReference>
<protein>
    <submittedName>
        <fullName evidence="8">Cytochrome b5</fullName>
    </submittedName>
</protein>
<dbReference type="EMBL" id="KQ086033">
    <property type="protein sequence ID" value="KLO10185.1"/>
    <property type="molecule type" value="Genomic_DNA"/>
</dbReference>
<keyword evidence="5" id="KW-0408">Iron</keyword>
<dbReference type="FunCoup" id="A0A0H2REB7">
    <property type="interactions" value="381"/>
</dbReference>
<dbReference type="GO" id="GO:0020037">
    <property type="term" value="F:heme binding"/>
    <property type="evidence" value="ECO:0007669"/>
    <property type="project" value="UniProtKB-ARBA"/>
</dbReference>
<keyword evidence="9" id="KW-1185">Reference proteome</keyword>
<gene>
    <name evidence="8" type="ORF">SCHPADRAFT_943015</name>
</gene>
<dbReference type="InterPro" id="IPR001199">
    <property type="entry name" value="Cyt_B5-like_heme/steroid-bd"/>
</dbReference>
<sequence>MPFGIDLGAPINTALLLANIYFAQGIIFPKVSPPSVTPTDYKQSYSWMPKSHPPTVIFETFTPKTLAKYDGRDGGRVLLAIKGMVFDVTAGKSFYGPDGPYGNFAGRDASRGMAKQSFDVDMLTPLDQPLDKLEGLSNSEIDNMNGWIDFFSHKYLVCGKLVENTD</sequence>
<reference evidence="8 9" key="1">
    <citation type="submission" date="2015-04" db="EMBL/GenBank/DDBJ databases">
        <title>Complete genome sequence of Schizopora paradoxa KUC8140, a cosmopolitan wood degrader in East Asia.</title>
        <authorList>
            <consortium name="DOE Joint Genome Institute"/>
            <person name="Min B."/>
            <person name="Park H."/>
            <person name="Jang Y."/>
            <person name="Kim J.-J."/>
            <person name="Kim K.H."/>
            <person name="Pangilinan J."/>
            <person name="Lipzen A."/>
            <person name="Riley R."/>
            <person name="Grigoriev I.V."/>
            <person name="Spatafora J.W."/>
            <person name="Choi I.-G."/>
        </authorList>
    </citation>
    <scope>NUCLEOTIDE SEQUENCE [LARGE SCALE GENOMIC DNA]</scope>
    <source>
        <strain evidence="8 9">KUC8140</strain>
    </source>
</reference>
<evidence type="ECO:0000256" key="6">
    <source>
        <dbReference type="ARBA" id="ARBA00038357"/>
    </source>
</evidence>
<dbReference type="STRING" id="27342.A0A0H2REB7"/>
<dbReference type="GO" id="GO:0016020">
    <property type="term" value="C:membrane"/>
    <property type="evidence" value="ECO:0007669"/>
    <property type="project" value="TreeGrafter"/>
</dbReference>
<evidence type="ECO:0000313" key="8">
    <source>
        <dbReference type="EMBL" id="KLO10185.1"/>
    </source>
</evidence>
<evidence type="ECO:0000256" key="3">
    <source>
        <dbReference type="ARBA" id="ARBA00022723"/>
    </source>
</evidence>
<keyword evidence="2" id="KW-0349">Heme</keyword>
<dbReference type="OrthoDB" id="547796at2759"/>
<dbReference type="InParanoid" id="A0A0H2REB7"/>
<keyword evidence="3" id="KW-0479">Metal-binding</keyword>
<evidence type="ECO:0000256" key="5">
    <source>
        <dbReference type="ARBA" id="ARBA00023004"/>
    </source>
</evidence>